<dbReference type="InterPro" id="IPR010438">
    <property type="entry name" value="Lambda_Bor"/>
</dbReference>
<dbReference type="PROSITE" id="PS51257">
    <property type="entry name" value="PROKAR_LIPOPROTEIN"/>
    <property type="match status" value="1"/>
</dbReference>
<gene>
    <name evidence="1" type="ORF">O1D97_07290</name>
</gene>
<dbReference type="RefSeq" id="WP_269124264.1">
    <property type="nucleotide sequence ID" value="NZ_JAPUBN010000013.1"/>
</dbReference>
<sequence length="97" mass="10637">MKKQLLLITMTSSLLFGCATQTFNLENSNAPHTGADNQQSFFISGIGQEKQINAAEICHGADNVVKVQTEQTFVNGLLGIITFGIYTPRQARVFCKQ</sequence>
<keyword evidence="2" id="KW-1185">Reference proteome</keyword>
<evidence type="ECO:0000313" key="1">
    <source>
        <dbReference type="EMBL" id="MCZ2721461.1"/>
    </source>
</evidence>
<reference evidence="1" key="1">
    <citation type="submission" date="2022-12" db="EMBL/GenBank/DDBJ databases">
        <title>Marinomonas 15G1-11 sp. nov, isolated from marine algae.</title>
        <authorList>
            <person name="Butt M."/>
            <person name="Choi D.G."/>
            <person name="Kim J.M."/>
            <person name="Lee J.K."/>
            <person name="Baek J.H."/>
            <person name="Jeon C.O."/>
        </authorList>
    </citation>
    <scope>NUCLEOTIDE SEQUENCE</scope>
    <source>
        <strain evidence="1">15G1-11</strain>
    </source>
</reference>
<comment type="caution">
    <text evidence="1">The sequence shown here is derived from an EMBL/GenBank/DDBJ whole genome shotgun (WGS) entry which is preliminary data.</text>
</comment>
<evidence type="ECO:0000313" key="2">
    <source>
        <dbReference type="Proteomes" id="UP001149719"/>
    </source>
</evidence>
<accession>A0ABT4JSU2</accession>
<dbReference type="Pfam" id="PF06291">
    <property type="entry name" value="Lambda_Bor"/>
    <property type="match status" value="1"/>
</dbReference>
<dbReference type="Proteomes" id="UP001149719">
    <property type="component" value="Unassembled WGS sequence"/>
</dbReference>
<organism evidence="1 2">
    <name type="scientific">Marinomonas phaeophyticola</name>
    <dbReference type="NCBI Taxonomy" id="3004091"/>
    <lineage>
        <taxon>Bacteria</taxon>
        <taxon>Pseudomonadati</taxon>
        <taxon>Pseudomonadota</taxon>
        <taxon>Gammaproteobacteria</taxon>
        <taxon>Oceanospirillales</taxon>
        <taxon>Oceanospirillaceae</taxon>
        <taxon>Marinomonas</taxon>
    </lineage>
</organism>
<protein>
    <submittedName>
        <fullName evidence="1">Bor family protein</fullName>
    </submittedName>
</protein>
<dbReference type="EMBL" id="JAPUBN010000013">
    <property type="protein sequence ID" value="MCZ2721461.1"/>
    <property type="molecule type" value="Genomic_DNA"/>
</dbReference>
<name>A0ABT4JSU2_9GAMM</name>
<proteinExistence type="predicted"/>